<evidence type="ECO:0000313" key="4">
    <source>
        <dbReference type="Proteomes" id="UP000198310"/>
    </source>
</evidence>
<dbReference type="AlphaFoldDB" id="A0A238VIX8"/>
<dbReference type="InterPro" id="IPR014756">
    <property type="entry name" value="Ig_E-set"/>
</dbReference>
<evidence type="ECO:0000313" key="3">
    <source>
        <dbReference type="EMBL" id="SNR34148.1"/>
    </source>
</evidence>
<dbReference type="NCBIfam" id="TIGR04183">
    <property type="entry name" value="Por_Secre_tail"/>
    <property type="match status" value="1"/>
</dbReference>
<dbReference type="SUPFAM" id="SSF63829">
    <property type="entry name" value="Calcium-dependent phosphotriesterase"/>
    <property type="match status" value="1"/>
</dbReference>
<dbReference type="SUPFAM" id="SSF81296">
    <property type="entry name" value="E set domains"/>
    <property type="match status" value="1"/>
</dbReference>
<dbReference type="InterPro" id="IPR002909">
    <property type="entry name" value="IPT_dom"/>
</dbReference>
<dbReference type="InterPro" id="IPR011042">
    <property type="entry name" value="6-blade_b-propeller_TolB-like"/>
</dbReference>
<dbReference type="EMBL" id="FZNS01000001">
    <property type="protein sequence ID" value="SNR34148.1"/>
    <property type="molecule type" value="Genomic_DNA"/>
</dbReference>
<proteinExistence type="predicted"/>
<dbReference type="Gene3D" id="2.120.10.30">
    <property type="entry name" value="TolB, C-terminal domain"/>
    <property type="match status" value="1"/>
</dbReference>
<name>A0A238VIX8_9BACT</name>
<protein>
    <submittedName>
        <fullName evidence="3">Por secretion system C-terminal sorting domain-containing protein</fullName>
    </submittedName>
</protein>
<evidence type="ECO:0000256" key="1">
    <source>
        <dbReference type="SAM" id="SignalP"/>
    </source>
</evidence>
<dbReference type="InterPro" id="IPR052918">
    <property type="entry name" value="Motility_Chemotaxis_Reg"/>
</dbReference>
<dbReference type="InterPro" id="IPR026444">
    <property type="entry name" value="Secre_tail"/>
</dbReference>
<dbReference type="PANTHER" id="PTHR35580">
    <property type="entry name" value="CELL SURFACE GLYCOPROTEIN (S-LAYER PROTEIN)-LIKE PROTEIN"/>
    <property type="match status" value="1"/>
</dbReference>
<reference evidence="4" key="1">
    <citation type="submission" date="2017-06" db="EMBL/GenBank/DDBJ databases">
        <authorList>
            <person name="Varghese N."/>
            <person name="Submissions S."/>
        </authorList>
    </citation>
    <scope>NUCLEOTIDE SEQUENCE [LARGE SCALE GENOMIC DNA]</scope>
    <source>
        <strain evidence="4">DSM 28041</strain>
    </source>
</reference>
<accession>A0A238VIX8</accession>
<sequence length="645" mass="67116">MQISTRVVQWLTLALMVCYSSSSVQAQSPVAPTWGWAQQATGTGTAWPYDMVVDKLGNSYVVGSFYSTLTLSPTLQLSTSAFNDSDGFLVKFTSTGAVAWARQLGSAAGFDAANGVALDADGNVYVTGAFSGQLALGGISLTTPRQATYLAKYDPQGVAQWAQQSVGPNIGDSATGHDVEVDAAGNIYITGTVGWGSVSFGGSSISPAPGSAYAHFVVKYNRSGTVQWARVDGSTMANQSYPSYLALGPAGEVYMSCSVQQAPLFANISYPSRGGIDAYVVKYDELGNRQWVQQLGGPGNDEVRLGAVDAQGSLYLPLSFSDQAGVGTTVLSSAGSSDQALIKLNSQGAPLWTRTVGGRNYDIAQQAALDAFGNVYLLGWFMDQVTPAPGLSFSSAGHYDALLLSYTSQGTLRWGTASGGLNPDDFVRMGFSQTGEARVAGRFSTTLPLGSTTLIGSTTTSNWFVASLTDNLPTLASIAALVPSSGAPGQEVTVSGTGFVGVTQVLFNGSPAARFAVQSATQLRATVPQGATAGPVQVQTLAGTTASVTLFQPSVLTSITPTETATVLAWPNPVAPGQVLQVQLPMAASGARVEVRNLLGQVVRQKPFDGRNTTLSLQSLPPGVYQLTVQRPSQPALQQRIVLGN</sequence>
<dbReference type="PANTHER" id="PTHR35580:SF1">
    <property type="entry name" value="PHYTASE-LIKE DOMAIN-CONTAINING PROTEIN"/>
    <property type="match status" value="1"/>
</dbReference>
<dbReference type="InterPro" id="IPR013783">
    <property type="entry name" value="Ig-like_fold"/>
</dbReference>
<keyword evidence="1" id="KW-0732">Signal</keyword>
<feature type="signal peptide" evidence="1">
    <location>
        <begin position="1"/>
        <end position="26"/>
    </location>
</feature>
<dbReference type="RefSeq" id="WP_089331672.1">
    <property type="nucleotide sequence ID" value="NZ_FZNS01000001.1"/>
</dbReference>
<dbReference type="Proteomes" id="UP000198310">
    <property type="component" value="Unassembled WGS sequence"/>
</dbReference>
<dbReference type="Gene3D" id="2.60.40.10">
    <property type="entry name" value="Immunoglobulins"/>
    <property type="match status" value="1"/>
</dbReference>
<dbReference type="Pfam" id="PF01833">
    <property type="entry name" value="TIG"/>
    <property type="match status" value="1"/>
</dbReference>
<evidence type="ECO:0000259" key="2">
    <source>
        <dbReference type="Pfam" id="PF01833"/>
    </source>
</evidence>
<gene>
    <name evidence="3" type="ORF">SAMN06269173_101726</name>
</gene>
<organism evidence="3 4">
    <name type="scientific">Hymenobacter mucosus</name>
    <dbReference type="NCBI Taxonomy" id="1411120"/>
    <lineage>
        <taxon>Bacteria</taxon>
        <taxon>Pseudomonadati</taxon>
        <taxon>Bacteroidota</taxon>
        <taxon>Cytophagia</taxon>
        <taxon>Cytophagales</taxon>
        <taxon>Hymenobacteraceae</taxon>
        <taxon>Hymenobacter</taxon>
    </lineage>
</organism>
<keyword evidence="4" id="KW-1185">Reference proteome</keyword>
<dbReference type="Pfam" id="PF06739">
    <property type="entry name" value="SBBP"/>
    <property type="match status" value="2"/>
</dbReference>
<feature type="chain" id="PRO_5012692288" evidence="1">
    <location>
        <begin position="27"/>
        <end position="645"/>
    </location>
</feature>
<dbReference type="CDD" id="cd00102">
    <property type="entry name" value="IPT"/>
    <property type="match status" value="1"/>
</dbReference>
<feature type="domain" description="IPT/TIG" evidence="2">
    <location>
        <begin position="477"/>
        <end position="544"/>
    </location>
</feature>
<dbReference type="InterPro" id="IPR010620">
    <property type="entry name" value="SBBP_repeat"/>
</dbReference>